<reference evidence="1" key="1">
    <citation type="submission" date="2022-09" db="EMBL/GenBank/DDBJ databases">
        <title>A Global Phylogenomic Analysis of the Shiitake Genus Lentinula.</title>
        <authorList>
            <consortium name="DOE Joint Genome Institute"/>
            <person name="Sierra-Patev S."/>
            <person name="Min B."/>
            <person name="Naranjo-Ortiz M."/>
            <person name="Looney B."/>
            <person name="Konkel Z."/>
            <person name="Slot J.C."/>
            <person name="Sakamoto Y."/>
            <person name="Steenwyk J.L."/>
            <person name="Rokas A."/>
            <person name="Carro J."/>
            <person name="Camarero S."/>
            <person name="Ferreira P."/>
            <person name="Molpeceres G."/>
            <person name="Ruiz-Duenas F.J."/>
            <person name="Serrano A."/>
            <person name="Henrissat B."/>
            <person name="Drula E."/>
            <person name="Hughes K.W."/>
            <person name="Mata J.L."/>
            <person name="Ishikawa N.K."/>
            <person name="Vargas-Isla R."/>
            <person name="Ushijima S."/>
            <person name="Smith C.A."/>
            <person name="Ahrendt S."/>
            <person name="Andreopoulos W."/>
            <person name="He G."/>
            <person name="Labutti K."/>
            <person name="Lipzen A."/>
            <person name="Ng V."/>
            <person name="Riley R."/>
            <person name="Sandor L."/>
            <person name="Barry K."/>
            <person name="Martinez A.T."/>
            <person name="Xiao Y."/>
            <person name="Gibbons J.G."/>
            <person name="Terashima K."/>
            <person name="Grigoriev I.V."/>
            <person name="Hibbett D.S."/>
        </authorList>
    </citation>
    <scope>NUCLEOTIDE SEQUENCE</scope>
    <source>
        <strain evidence="1">TMI1499</strain>
    </source>
</reference>
<comment type="caution">
    <text evidence="1">The sequence shown here is derived from an EMBL/GenBank/DDBJ whole genome shotgun (WGS) entry which is preliminary data.</text>
</comment>
<dbReference type="EMBL" id="MU796537">
    <property type="protein sequence ID" value="KAJ3803919.1"/>
    <property type="molecule type" value="Genomic_DNA"/>
</dbReference>
<gene>
    <name evidence="1" type="ORF">F5876DRAFT_20625</name>
</gene>
<organism evidence="1 2">
    <name type="scientific">Lentinula aff. lateritia</name>
    <dbReference type="NCBI Taxonomy" id="2804960"/>
    <lineage>
        <taxon>Eukaryota</taxon>
        <taxon>Fungi</taxon>
        <taxon>Dikarya</taxon>
        <taxon>Basidiomycota</taxon>
        <taxon>Agaricomycotina</taxon>
        <taxon>Agaricomycetes</taxon>
        <taxon>Agaricomycetidae</taxon>
        <taxon>Agaricales</taxon>
        <taxon>Marasmiineae</taxon>
        <taxon>Omphalotaceae</taxon>
        <taxon>Lentinula</taxon>
    </lineage>
</organism>
<name>A0ACC1TGN6_9AGAR</name>
<dbReference type="Proteomes" id="UP001163835">
    <property type="component" value="Unassembled WGS sequence"/>
</dbReference>
<evidence type="ECO:0000313" key="2">
    <source>
        <dbReference type="Proteomes" id="UP001163835"/>
    </source>
</evidence>
<protein>
    <submittedName>
        <fullName evidence="1">Chloroperoxidase</fullName>
    </submittedName>
</protein>
<evidence type="ECO:0000313" key="1">
    <source>
        <dbReference type="EMBL" id="KAJ3803919.1"/>
    </source>
</evidence>
<keyword evidence="2" id="KW-1185">Reference proteome</keyword>
<sequence length="59" mass="6591">HEFIVPTLPRDSQAPYPGLNTLANHGYIPRSGRQIKFIPLVCAIMQVYNMTLPLALLLS</sequence>
<proteinExistence type="predicted"/>
<feature type="non-terminal residue" evidence="1">
    <location>
        <position position="1"/>
    </location>
</feature>
<feature type="non-terminal residue" evidence="1">
    <location>
        <position position="59"/>
    </location>
</feature>
<accession>A0ACC1TGN6</accession>